<evidence type="ECO:0000256" key="1">
    <source>
        <dbReference type="SAM" id="Phobius"/>
    </source>
</evidence>
<evidence type="ECO:0000313" key="2">
    <source>
        <dbReference type="EMBL" id="OGF14858.1"/>
    </source>
</evidence>
<sequence length="166" mass="18364">MNLQTFFQSKKFKWLLAGIGALIIALLIFQLGATVGSRKARFEYRWAQNYHRMFGGPKGGFFQDFTGQDFVSGHGTAGDIIKIDGDNLIIQGQDDVEKIITIASSTVIKSGANDLTASALKINDPVVVIGSPQEDGSILAKIIRMFNPEDNLPPPPPRPKKFRMWR</sequence>
<keyword evidence="1" id="KW-0472">Membrane</keyword>
<keyword evidence="1" id="KW-1133">Transmembrane helix</keyword>
<protein>
    <recommendedName>
        <fullName evidence="4">DUF5666 domain-containing protein</fullName>
    </recommendedName>
</protein>
<reference evidence="2 3" key="1">
    <citation type="journal article" date="2016" name="Nat. Commun.">
        <title>Thousands of microbial genomes shed light on interconnected biogeochemical processes in an aquifer system.</title>
        <authorList>
            <person name="Anantharaman K."/>
            <person name="Brown C.T."/>
            <person name="Hug L.A."/>
            <person name="Sharon I."/>
            <person name="Castelle C.J."/>
            <person name="Probst A.J."/>
            <person name="Thomas B.C."/>
            <person name="Singh A."/>
            <person name="Wilkins M.J."/>
            <person name="Karaoz U."/>
            <person name="Brodie E.L."/>
            <person name="Williams K.H."/>
            <person name="Hubbard S.S."/>
            <person name="Banfield J.F."/>
        </authorList>
    </citation>
    <scope>NUCLEOTIDE SEQUENCE [LARGE SCALE GENOMIC DNA]</scope>
</reference>
<gene>
    <name evidence="2" type="ORF">A3D54_01480</name>
</gene>
<proteinExistence type="predicted"/>
<keyword evidence="1" id="KW-0812">Transmembrane</keyword>
<accession>A0A1F5RKG7</accession>
<dbReference type="AlphaFoldDB" id="A0A1F5RKG7"/>
<organism evidence="2 3">
    <name type="scientific">Candidatus Falkowbacteria bacterium RIFCSPHIGHO2_02_FULL_45_15</name>
    <dbReference type="NCBI Taxonomy" id="1797987"/>
    <lineage>
        <taxon>Bacteria</taxon>
        <taxon>Candidatus Falkowiibacteriota</taxon>
    </lineage>
</organism>
<feature type="transmembrane region" description="Helical" evidence="1">
    <location>
        <begin position="12"/>
        <end position="35"/>
    </location>
</feature>
<dbReference type="EMBL" id="MFFU01000058">
    <property type="protein sequence ID" value="OGF14858.1"/>
    <property type="molecule type" value="Genomic_DNA"/>
</dbReference>
<evidence type="ECO:0000313" key="3">
    <source>
        <dbReference type="Proteomes" id="UP000177691"/>
    </source>
</evidence>
<dbReference type="Proteomes" id="UP000177691">
    <property type="component" value="Unassembled WGS sequence"/>
</dbReference>
<evidence type="ECO:0008006" key="4">
    <source>
        <dbReference type="Google" id="ProtNLM"/>
    </source>
</evidence>
<name>A0A1F5RKG7_9BACT</name>
<comment type="caution">
    <text evidence="2">The sequence shown here is derived from an EMBL/GenBank/DDBJ whole genome shotgun (WGS) entry which is preliminary data.</text>
</comment>